<keyword evidence="2" id="KW-1185">Reference proteome</keyword>
<evidence type="ECO:0000313" key="2">
    <source>
        <dbReference type="Proteomes" id="UP000229366"/>
    </source>
</evidence>
<protein>
    <submittedName>
        <fullName evidence="1">Uncharacterized protein</fullName>
    </submittedName>
</protein>
<organism evidence="1 2">
    <name type="scientific">Polynucleobacter brandtiae</name>
    <dbReference type="NCBI Taxonomy" id="1938816"/>
    <lineage>
        <taxon>Bacteria</taxon>
        <taxon>Pseudomonadati</taxon>
        <taxon>Pseudomonadota</taxon>
        <taxon>Betaproteobacteria</taxon>
        <taxon>Burkholderiales</taxon>
        <taxon>Burkholderiaceae</taxon>
        <taxon>Polynucleobacter</taxon>
    </lineage>
</organism>
<dbReference type="EMBL" id="PGTX01000007">
    <property type="protein sequence ID" value="PJI76612.1"/>
    <property type="molecule type" value="Genomic_DNA"/>
</dbReference>
<name>A0A2M8VII4_9BURK</name>
<comment type="caution">
    <text evidence="1">The sequence shown here is derived from an EMBL/GenBank/DDBJ whole genome shotgun (WGS) entry which is preliminary data.</text>
</comment>
<evidence type="ECO:0000313" key="1">
    <source>
        <dbReference type="EMBL" id="PJI76612.1"/>
    </source>
</evidence>
<gene>
    <name evidence="1" type="ORF">B0G85_1994</name>
</gene>
<proteinExistence type="predicted"/>
<reference evidence="1 2" key="1">
    <citation type="submission" date="2017-11" db="EMBL/GenBank/DDBJ databases">
        <title>Genomic Encyclopedia of Type Strains, Phase III (KMG-III): the genomes of soil and plant-associated and newly described type strains.</title>
        <authorList>
            <person name="Whitman W."/>
        </authorList>
    </citation>
    <scope>NUCLEOTIDE SEQUENCE [LARGE SCALE GENOMIC DNA]</scope>
    <source>
        <strain evidence="1 2">UB-Domo-W1</strain>
    </source>
</reference>
<dbReference type="AlphaFoldDB" id="A0A2M8VII4"/>
<accession>A0A2M8VII4</accession>
<sequence length="75" mass="8689">MLNYLKQLIFPSTYSFSIVEVNNEGNFITVEDRVLGYKKDVGWGSKKLKHSKIIGEYEVLFTYVDGSSKIVKFLY</sequence>
<dbReference type="Proteomes" id="UP000229366">
    <property type="component" value="Unassembled WGS sequence"/>
</dbReference>